<dbReference type="Gene3D" id="3.40.50.150">
    <property type="entry name" value="Vaccinia Virus protein VP39"/>
    <property type="match status" value="1"/>
</dbReference>
<proteinExistence type="predicted"/>
<dbReference type="Pfam" id="PF07021">
    <property type="entry name" value="MetW"/>
    <property type="match status" value="1"/>
</dbReference>
<dbReference type="InterPro" id="IPR029063">
    <property type="entry name" value="SAM-dependent_MTases_sf"/>
</dbReference>
<comment type="caution">
    <text evidence="1">The sequence shown here is derived from an EMBL/GenBank/DDBJ whole genome shotgun (WGS) entry which is preliminary data.</text>
</comment>
<organism evidence="1 2">
    <name type="scientific">Candidatus Gottesmanbacteria bacterium RIFCSPHIGHO2_02_FULL_40_13</name>
    <dbReference type="NCBI Taxonomy" id="1798384"/>
    <lineage>
        <taxon>Bacteria</taxon>
        <taxon>Candidatus Gottesmaniibacteriota</taxon>
    </lineage>
</organism>
<dbReference type="EMBL" id="MFJN01000030">
    <property type="protein sequence ID" value="OGG21054.1"/>
    <property type="molecule type" value="Genomic_DNA"/>
</dbReference>
<name>A0A1F6A913_9BACT</name>
<dbReference type="Proteomes" id="UP000177092">
    <property type="component" value="Unassembled WGS sequence"/>
</dbReference>
<dbReference type="CDD" id="cd02440">
    <property type="entry name" value="AdoMet_MTases"/>
    <property type="match status" value="1"/>
</dbReference>
<dbReference type="PANTHER" id="PTHR43861">
    <property type="entry name" value="TRANS-ACONITATE 2-METHYLTRANSFERASE-RELATED"/>
    <property type="match status" value="1"/>
</dbReference>
<evidence type="ECO:0008006" key="3">
    <source>
        <dbReference type="Google" id="ProtNLM"/>
    </source>
</evidence>
<evidence type="ECO:0000313" key="2">
    <source>
        <dbReference type="Proteomes" id="UP000177092"/>
    </source>
</evidence>
<gene>
    <name evidence="1" type="ORF">A3D03_05185</name>
</gene>
<protein>
    <recommendedName>
        <fullName evidence="3">Methyltransferase domain-containing protein</fullName>
    </recommendedName>
</protein>
<dbReference type="STRING" id="1798384.A3D03_05185"/>
<dbReference type="AlphaFoldDB" id="A0A1F6A913"/>
<dbReference type="SUPFAM" id="SSF53335">
    <property type="entry name" value="S-adenosyl-L-methionine-dependent methyltransferases"/>
    <property type="match status" value="1"/>
</dbReference>
<reference evidence="1 2" key="1">
    <citation type="journal article" date="2016" name="Nat. Commun.">
        <title>Thousands of microbial genomes shed light on interconnected biogeochemical processes in an aquifer system.</title>
        <authorList>
            <person name="Anantharaman K."/>
            <person name="Brown C.T."/>
            <person name="Hug L.A."/>
            <person name="Sharon I."/>
            <person name="Castelle C.J."/>
            <person name="Probst A.J."/>
            <person name="Thomas B.C."/>
            <person name="Singh A."/>
            <person name="Wilkins M.J."/>
            <person name="Karaoz U."/>
            <person name="Brodie E.L."/>
            <person name="Williams K.H."/>
            <person name="Hubbard S.S."/>
            <person name="Banfield J.F."/>
        </authorList>
    </citation>
    <scope>NUCLEOTIDE SEQUENCE [LARGE SCALE GENOMIC DNA]</scope>
</reference>
<dbReference type="InterPro" id="IPR010743">
    <property type="entry name" value="Methionine_synth_MetW"/>
</dbReference>
<sequence length="207" mass="23908">MVPIYSLNKARFGTHRLIAQELGSGHNILDVGCNKGYLKTLANDNYFYGIDINSKDLTHAKKLGYKKVYKLDLNNYKSFIATNKFDIIVFADILEHLLYPDKVLPYFVNNYLKRTGKIIISLPNVANFYIRFNLLIGNFDYTDCGILDRTHLHLYTIKSAKELIERCNLKIIKVKYSSNFFGKIIKTLPFLGPLFGYNLIFICQQKS</sequence>
<evidence type="ECO:0000313" key="1">
    <source>
        <dbReference type="EMBL" id="OGG21054.1"/>
    </source>
</evidence>
<accession>A0A1F6A913</accession>